<dbReference type="Pfam" id="PF04994">
    <property type="entry name" value="TfoX_C"/>
    <property type="match status" value="1"/>
</dbReference>
<feature type="compositionally biased region" description="Basic residues" evidence="1">
    <location>
        <begin position="72"/>
        <end position="82"/>
    </location>
</feature>
<keyword evidence="4" id="KW-1185">Reference proteome</keyword>
<protein>
    <submittedName>
        <fullName evidence="3">TfoX/Sxy family DNA transformation protein</fullName>
    </submittedName>
</protein>
<proteinExistence type="predicted"/>
<dbReference type="KEGG" id="scor:J3U87_22370"/>
<reference evidence="3" key="1">
    <citation type="submission" date="2021-03" db="EMBL/GenBank/DDBJ databases">
        <title>Acanthopleuribacteraceae sp. M133.</title>
        <authorList>
            <person name="Wang G."/>
        </authorList>
    </citation>
    <scope>NUCLEOTIDE SEQUENCE</scope>
    <source>
        <strain evidence="3">M133</strain>
    </source>
</reference>
<accession>A0A8A4TGJ6</accession>
<name>A0A8A4TGJ6_SULCO</name>
<organism evidence="3 4">
    <name type="scientific">Sulfidibacter corallicola</name>
    <dbReference type="NCBI Taxonomy" id="2818388"/>
    <lineage>
        <taxon>Bacteria</taxon>
        <taxon>Pseudomonadati</taxon>
        <taxon>Acidobacteriota</taxon>
        <taxon>Holophagae</taxon>
        <taxon>Acanthopleuribacterales</taxon>
        <taxon>Acanthopleuribacteraceae</taxon>
        <taxon>Sulfidibacter</taxon>
    </lineage>
</organism>
<sequence length="82" mass="9456">MCEELRRRGPVAAYATLERRGYRVRLNLLYALQAGLMGLHWPNCRPRSATRCVRPRNAPSKRVPAISNGTRNPRRRWSGPSR</sequence>
<dbReference type="Gene3D" id="1.10.150.20">
    <property type="entry name" value="5' to 3' exonuclease, C-terminal subdomain"/>
    <property type="match status" value="1"/>
</dbReference>
<evidence type="ECO:0000256" key="1">
    <source>
        <dbReference type="SAM" id="MobiDB-lite"/>
    </source>
</evidence>
<evidence type="ECO:0000313" key="3">
    <source>
        <dbReference type="EMBL" id="QTD48334.1"/>
    </source>
</evidence>
<dbReference type="RefSeq" id="WP_420038219.1">
    <property type="nucleotide sequence ID" value="NZ_CP071793.1"/>
</dbReference>
<dbReference type="AlphaFoldDB" id="A0A8A4TGJ6"/>
<evidence type="ECO:0000259" key="2">
    <source>
        <dbReference type="Pfam" id="PF04994"/>
    </source>
</evidence>
<evidence type="ECO:0000313" key="4">
    <source>
        <dbReference type="Proteomes" id="UP000663929"/>
    </source>
</evidence>
<dbReference type="Proteomes" id="UP000663929">
    <property type="component" value="Chromosome"/>
</dbReference>
<feature type="region of interest" description="Disordered" evidence="1">
    <location>
        <begin position="50"/>
        <end position="82"/>
    </location>
</feature>
<dbReference type="EMBL" id="CP071793">
    <property type="protein sequence ID" value="QTD48334.1"/>
    <property type="molecule type" value="Genomic_DNA"/>
</dbReference>
<feature type="domain" description="TfoX C-terminal" evidence="2">
    <location>
        <begin position="3"/>
        <end position="45"/>
    </location>
</feature>
<dbReference type="InterPro" id="IPR007077">
    <property type="entry name" value="TfoX_C"/>
</dbReference>
<gene>
    <name evidence="3" type="ORF">J3U87_22370</name>
</gene>